<reference evidence="7 8" key="1">
    <citation type="submission" date="2018-08" db="EMBL/GenBank/DDBJ databases">
        <title>Acidipila sp. 4G-K13, an acidobacterium isolated from forest soil.</title>
        <authorList>
            <person name="Gao Z.-H."/>
            <person name="Qiu L.-H."/>
        </authorList>
    </citation>
    <scope>NUCLEOTIDE SEQUENCE [LARGE SCALE GENOMIC DNA]</scope>
    <source>
        <strain evidence="7 8">4G-K13</strain>
    </source>
</reference>
<evidence type="ECO:0000256" key="3">
    <source>
        <dbReference type="ARBA" id="ARBA00022989"/>
    </source>
</evidence>
<keyword evidence="3 5" id="KW-1133">Transmembrane helix</keyword>
<proteinExistence type="predicted"/>
<dbReference type="Proteomes" id="UP000264702">
    <property type="component" value="Unassembled WGS sequence"/>
</dbReference>
<protein>
    <submittedName>
        <fullName evidence="7">FUSC family protein</fullName>
    </submittedName>
</protein>
<dbReference type="Pfam" id="PF13515">
    <property type="entry name" value="FUSC_2"/>
    <property type="match status" value="1"/>
</dbReference>
<keyword evidence="2 5" id="KW-0812">Transmembrane</keyword>
<feature type="transmembrane region" description="Helical" evidence="5">
    <location>
        <begin position="106"/>
        <end position="122"/>
    </location>
</feature>
<feature type="transmembrane region" description="Helical" evidence="5">
    <location>
        <begin position="275"/>
        <end position="305"/>
    </location>
</feature>
<accession>A0A372IL32</accession>
<feature type="domain" description="Integral membrane bound transporter" evidence="6">
    <location>
        <begin position="236"/>
        <end position="357"/>
    </location>
</feature>
<keyword evidence="8" id="KW-1185">Reference proteome</keyword>
<dbReference type="GO" id="GO:0016020">
    <property type="term" value="C:membrane"/>
    <property type="evidence" value="ECO:0007669"/>
    <property type="project" value="UniProtKB-SubCell"/>
</dbReference>
<evidence type="ECO:0000313" key="8">
    <source>
        <dbReference type="Proteomes" id="UP000264702"/>
    </source>
</evidence>
<dbReference type="EMBL" id="QVQT01000005">
    <property type="protein sequence ID" value="RFU15637.1"/>
    <property type="molecule type" value="Genomic_DNA"/>
</dbReference>
<keyword evidence="4 5" id="KW-0472">Membrane</keyword>
<dbReference type="InterPro" id="IPR049453">
    <property type="entry name" value="Memb_transporter_dom"/>
</dbReference>
<evidence type="ECO:0000256" key="4">
    <source>
        <dbReference type="ARBA" id="ARBA00023136"/>
    </source>
</evidence>
<feature type="transmembrane region" description="Helical" evidence="5">
    <location>
        <begin position="129"/>
        <end position="148"/>
    </location>
</feature>
<evidence type="ECO:0000313" key="7">
    <source>
        <dbReference type="EMBL" id="RFU15637.1"/>
    </source>
</evidence>
<dbReference type="RefSeq" id="WP_117301193.1">
    <property type="nucleotide sequence ID" value="NZ_QVQT02000005.1"/>
</dbReference>
<feature type="transmembrane region" description="Helical" evidence="5">
    <location>
        <begin position="36"/>
        <end position="60"/>
    </location>
</feature>
<organism evidence="7 8">
    <name type="scientific">Paracidobacterium acidisoli</name>
    <dbReference type="NCBI Taxonomy" id="2303751"/>
    <lineage>
        <taxon>Bacteria</taxon>
        <taxon>Pseudomonadati</taxon>
        <taxon>Acidobacteriota</taxon>
        <taxon>Terriglobia</taxon>
        <taxon>Terriglobales</taxon>
        <taxon>Acidobacteriaceae</taxon>
        <taxon>Paracidobacterium</taxon>
    </lineage>
</organism>
<dbReference type="OrthoDB" id="128040at2"/>
<sequence length="376" mass="40674">MSSTPVPSPSAAPSPPPYLTDSYIFHWDRRSFRADLIFVLPIALCLTVGILIHHPSAGMIAAGGAMTAGFGAKQSIDDSRLLPMIFVTLGMTFAAFLGVFIGHGNLLLVFVTALWGFGYGMLTTREAGYSWVGQQCVVTFLVASAFPASFEAAAARALLIFAGGVIQLLISSLLLRLFRQLRTNLMQIARYVRDEELAFRAALRNAAQTVREGSFVHSAIPYSLRLAVTLGLSTEIYHRLHFSSGYWIPMTALLVLKPSVADTASRAVARVLGTLAGAILLSFCLAHISAAPAELAVLTVLFAWLSYGTLNVNYALFTLFITGYIVFLLSLNSVPGPVIAERRAICTVIGGSLALFVRLIVIFRRRRLLMRSGITA</sequence>
<evidence type="ECO:0000256" key="2">
    <source>
        <dbReference type="ARBA" id="ARBA00022692"/>
    </source>
</evidence>
<feature type="transmembrane region" description="Helical" evidence="5">
    <location>
        <begin position="154"/>
        <end position="178"/>
    </location>
</feature>
<dbReference type="AlphaFoldDB" id="A0A372IL32"/>
<comment type="subcellular location">
    <subcellularLocation>
        <location evidence="1">Membrane</location>
        <topology evidence="1">Multi-pass membrane protein</topology>
    </subcellularLocation>
</comment>
<evidence type="ECO:0000256" key="1">
    <source>
        <dbReference type="ARBA" id="ARBA00004141"/>
    </source>
</evidence>
<name>A0A372IL32_9BACT</name>
<feature type="transmembrane region" description="Helical" evidence="5">
    <location>
        <begin position="311"/>
        <end position="332"/>
    </location>
</feature>
<gene>
    <name evidence="7" type="ORF">D0Y96_14345</name>
</gene>
<feature type="transmembrane region" description="Helical" evidence="5">
    <location>
        <begin position="81"/>
        <end position="100"/>
    </location>
</feature>
<evidence type="ECO:0000259" key="6">
    <source>
        <dbReference type="Pfam" id="PF13515"/>
    </source>
</evidence>
<comment type="caution">
    <text evidence="7">The sequence shown here is derived from an EMBL/GenBank/DDBJ whole genome shotgun (WGS) entry which is preliminary data.</text>
</comment>
<feature type="transmembrane region" description="Helical" evidence="5">
    <location>
        <begin position="344"/>
        <end position="363"/>
    </location>
</feature>
<evidence type="ECO:0000256" key="5">
    <source>
        <dbReference type="SAM" id="Phobius"/>
    </source>
</evidence>